<dbReference type="STRING" id="301148.B4135_0921"/>
<protein>
    <submittedName>
        <fullName evidence="1">Uncharacterized protein</fullName>
    </submittedName>
</protein>
<accession>A0A150M723</accession>
<proteinExistence type="predicted"/>
<evidence type="ECO:0000313" key="1">
    <source>
        <dbReference type="EMBL" id="KYD20022.1"/>
    </source>
</evidence>
<reference evidence="1 2" key="1">
    <citation type="submission" date="2016-01" db="EMBL/GenBank/DDBJ databases">
        <title>Draft Genome Sequences of Seven Thermophilic Sporeformers Isolated from Foods.</title>
        <authorList>
            <person name="Berendsen E.M."/>
            <person name="Wells-Bennik M.H."/>
            <person name="Krawcyk A.O."/>
            <person name="De Jong A."/>
            <person name="Holsappel S."/>
            <person name="Eijlander R.T."/>
            <person name="Kuipers O.P."/>
        </authorList>
    </citation>
    <scope>NUCLEOTIDE SEQUENCE [LARGE SCALE GENOMIC DNA]</scope>
    <source>
        <strain evidence="1 2">B4135</strain>
    </source>
</reference>
<sequence length="43" mass="5106">MPPLLYPSGEDHRVISITLPRPAIRRKIFRRKKEYWNSLGISL</sequence>
<gene>
    <name evidence="1" type="ORF">B4135_0921</name>
</gene>
<organism evidence="1 2">
    <name type="scientific">Caldibacillus debilis</name>
    <dbReference type="NCBI Taxonomy" id="301148"/>
    <lineage>
        <taxon>Bacteria</taxon>
        <taxon>Bacillati</taxon>
        <taxon>Bacillota</taxon>
        <taxon>Bacilli</taxon>
        <taxon>Bacillales</taxon>
        <taxon>Bacillaceae</taxon>
        <taxon>Caldibacillus</taxon>
    </lineage>
</organism>
<evidence type="ECO:0000313" key="2">
    <source>
        <dbReference type="Proteomes" id="UP000075683"/>
    </source>
</evidence>
<comment type="caution">
    <text evidence="1">The sequence shown here is derived from an EMBL/GenBank/DDBJ whole genome shotgun (WGS) entry which is preliminary data.</text>
</comment>
<dbReference type="EMBL" id="LQYT01000037">
    <property type="protein sequence ID" value="KYD20022.1"/>
    <property type="molecule type" value="Genomic_DNA"/>
</dbReference>
<dbReference type="Proteomes" id="UP000075683">
    <property type="component" value="Unassembled WGS sequence"/>
</dbReference>
<dbReference type="AlphaFoldDB" id="A0A150M723"/>
<name>A0A150M723_9BACI</name>